<name>A0ACB8SRL7_9AGAM</name>
<comment type="caution">
    <text evidence="1">The sequence shown here is derived from an EMBL/GenBank/DDBJ whole genome shotgun (WGS) entry which is preliminary data.</text>
</comment>
<reference evidence="1" key="1">
    <citation type="submission" date="2021-03" db="EMBL/GenBank/DDBJ databases">
        <authorList>
            <consortium name="DOE Joint Genome Institute"/>
            <person name="Ahrendt S."/>
            <person name="Looney B.P."/>
            <person name="Miyauchi S."/>
            <person name="Morin E."/>
            <person name="Drula E."/>
            <person name="Courty P.E."/>
            <person name="Chicoki N."/>
            <person name="Fauchery L."/>
            <person name="Kohler A."/>
            <person name="Kuo A."/>
            <person name="Labutti K."/>
            <person name="Pangilinan J."/>
            <person name="Lipzen A."/>
            <person name="Riley R."/>
            <person name="Andreopoulos W."/>
            <person name="He G."/>
            <person name="Johnson J."/>
            <person name="Barry K.W."/>
            <person name="Grigoriev I.V."/>
            <person name="Nagy L."/>
            <person name="Hibbett D."/>
            <person name="Henrissat B."/>
            <person name="Matheny P.B."/>
            <person name="Labbe J."/>
            <person name="Martin F."/>
        </authorList>
    </citation>
    <scope>NUCLEOTIDE SEQUENCE</scope>
    <source>
        <strain evidence="1">HHB10654</strain>
    </source>
</reference>
<organism evidence="1 2">
    <name type="scientific">Artomyces pyxidatus</name>
    <dbReference type="NCBI Taxonomy" id="48021"/>
    <lineage>
        <taxon>Eukaryota</taxon>
        <taxon>Fungi</taxon>
        <taxon>Dikarya</taxon>
        <taxon>Basidiomycota</taxon>
        <taxon>Agaricomycotina</taxon>
        <taxon>Agaricomycetes</taxon>
        <taxon>Russulales</taxon>
        <taxon>Auriscalpiaceae</taxon>
        <taxon>Artomyces</taxon>
    </lineage>
</organism>
<sequence>MAENVASTQQTSALCLGPRRKASATDPLVFHGRHFGRTIHAMANIKALFQEALTLMAEEGEVSDEDRTLEQRKVLKAFQRLLCIVPNFTERIMSSEPDEVMEFAALVQKGASAARADDTKGLKGAVLEWLTPPGVPLVPSISPRDKVGRGFRHPITGRLLCPAGLDWDNEEISTKLASGEMVIQGDQWPLFVYAHSEYDPEDPWTGLFRGELLVKAAKYIFTTPTSVDNESKATRSGNARLHGMTQMTTAAIAYVATQVRFALSSAAVFTRTDITTASEYFYRTLLDFLDDLDEKDEVDELLNWWNCRIFPHHIVREHAVSKQSALAQLKQKRAAKQAARIGGSAENRDEGGAQ</sequence>
<protein>
    <submittedName>
        <fullName evidence="1">Uncharacterized protein</fullName>
    </submittedName>
</protein>
<dbReference type="Proteomes" id="UP000814140">
    <property type="component" value="Unassembled WGS sequence"/>
</dbReference>
<evidence type="ECO:0000313" key="2">
    <source>
        <dbReference type="Proteomes" id="UP000814140"/>
    </source>
</evidence>
<reference evidence="1" key="2">
    <citation type="journal article" date="2022" name="New Phytol.">
        <title>Evolutionary transition to the ectomycorrhizal habit in the genomes of a hyperdiverse lineage of mushroom-forming fungi.</title>
        <authorList>
            <person name="Looney B."/>
            <person name="Miyauchi S."/>
            <person name="Morin E."/>
            <person name="Drula E."/>
            <person name="Courty P.E."/>
            <person name="Kohler A."/>
            <person name="Kuo A."/>
            <person name="LaButti K."/>
            <person name="Pangilinan J."/>
            <person name="Lipzen A."/>
            <person name="Riley R."/>
            <person name="Andreopoulos W."/>
            <person name="He G."/>
            <person name="Johnson J."/>
            <person name="Nolan M."/>
            <person name="Tritt A."/>
            <person name="Barry K.W."/>
            <person name="Grigoriev I.V."/>
            <person name="Nagy L.G."/>
            <person name="Hibbett D."/>
            <person name="Henrissat B."/>
            <person name="Matheny P.B."/>
            <person name="Labbe J."/>
            <person name="Martin F.M."/>
        </authorList>
    </citation>
    <scope>NUCLEOTIDE SEQUENCE</scope>
    <source>
        <strain evidence="1">HHB10654</strain>
    </source>
</reference>
<proteinExistence type="predicted"/>
<gene>
    <name evidence="1" type="ORF">BV25DRAFT_1918949</name>
</gene>
<evidence type="ECO:0000313" key="1">
    <source>
        <dbReference type="EMBL" id="KAI0058842.1"/>
    </source>
</evidence>
<keyword evidence="2" id="KW-1185">Reference proteome</keyword>
<accession>A0ACB8SRL7</accession>
<dbReference type="EMBL" id="MU277231">
    <property type="protein sequence ID" value="KAI0058842.1"/>
    <property type="molecule type" value="Genomic_DNA"/>
</dbReference>